<evidence type="ECO:0000256" key="4">
    <source>
        <dbReference type="ARBA" id="ARBA00003889"/>
    </source>
</evidence>
<dbReference type="GO" id="GO:0008820">
    <property type="term" value="F:cobinamide phosphate guanylyltransferase activity"/>
    <property type="evidence" value="ECO:0007669"/>
    <property type="project" value="UniProtKB-EC"/>
</dbReference>
<feature type="active site" description="GMP-histidine intermediate" evidence="18">
    <location>
        <position position="49"/>
    </location>
</feature>
<dbReference type="Pfam" id="PF02283">
    <property type="entry name" value="CobU"/>
    <property type="match status" value="1"/>
</dbReference>
<keyword evidence="13" id="KW-0418">Kinase</keyword>
<evidence type="ECO:0000256" key="8">
    <source>
        <dbReference type="ARBA" id="ARBA00012016"/>
    </source>
</evidence>
<dbReference type="STRING" id="555079.Toce_1424"/>
<feature type="binding site" evidence="19">
    <location>
        <begin position="50"/>
        <end position="53"/>
    </location>
    <ligand>
        <name>GTP</name>
        <dbReference type="ChEBI" id="CHEBI:37565"/>
    </ligand>
</feature>
<dbReference type="EC" id="2.7.7.62" evidence="9"/>
<accession>D9RXV3</accession>
<dbReference type="HOGENOM" id="CLU_094161_0_1_9"/>
<evidence type="ECO:0000256" key="7">
    <source>
        <dbReference type="ARBA" id="ARBA00007490"/>
    </source>
</evidence>
<dbReference type="InterPro" id="IPR027417">
    <property type="entry name" value="P-loop_NTPase"/>
</dbReference>
<keyword evidence="22" id="KW-1185">Reference proteome</keyword>
<evidence type="ECO:0000256" key="14">
    <source>
        <dbReference type="ARBA" id="ARBA00022840"/>
    </source>
</evidence>
<dbReference type="OrthoDB" id="9799422at2"/>
<dbReference type="GO" id="GO:0005525">
    <property type="term" value="F:GTP binding"/>
    <property type="evidence" value="ECO:0007669"/>
    <property type="project" value="UniProtKB-KW"/>
</dbReference>
<dbReference type="InterPro" id="IPR003203">
    <property type="entry name" value="CobU/CobP"/>
</dbReference>
<dbReference type="EMBL" id="CP002131">
    <property type="protein sequence ID" value="ADL08177.1"/>
    <property type="molecule type" value="Genomic_DNA"/>
</dbReference>
<dbReference type="GO" id="GO:0009236">
    <property type="term" value="P:cobalamin biosynthetic process"/>
    <property type="evidence" value="ECO:0007669"/>
    <property type="project" value="UniProtKB-UniPathway"/>
</dbReference>
<name>D9RXV3_THEOJ</name>
<dbReference type="KEGG" id="toc:Toce_1424"/>
<dbReference type="EC" id="2.7.1.156" evidence="8"/>
<evidence type="ECO:0000256" key="15">
    <source>
        <dbReference type="ARBA" id="ARBA00023134"/>
    </source>
</evidence>
<feature type="binding site" evidence="19">
    <location>
        <begin position="33"/>
        <end position="35"/>
    </location>
    <ligand>
        <name>GTP</name>
        <dbReference type="ChEBI" id="CHEBI:37565"/>
    </ligand>
</feature>
<comment type="function">
    <text evidence="4">Catalyzes ATP-dependent phosphorylation of adenosylcobinamide and addition of GMP to adenosylcobinamide phosphate.</text>
</comment>
<comment type="similarity">
    <text evidence="7">Belongs to the CobU/CobP family.</text>
</comment>
<evidence type="ECO:0000313" key="22">
    <source>
        <dbReference type="Proteomes" id="UP000000272"/>
    </source>
</evidence>
<evidence type="ECO:0000256" key="13">
    <source>
        <dbReference type="ARBA" id="ARBA00022777"/>
    </source>
</evidence>
<dbReference type="eggNOG" id="COG2087">
    <property type="taxonomic scope" value="Bacteria"/>
</dbReference>
<feature type="binding site" evidence="19">
    <location>
        <begin position="8"/>
        <end position="15"/>
    </location>
    <ligand>
        <name>GTP</name>
        <dbReference type="ChEBI" id="CHEBI:37565"/>
    </ligand>
</feature>
<evidence type="ECO:0000256" key="19">
    <source>
        <dbReference type="PIRSR" id="PIRSR006135-2"/>
    </source>
</evidence>
<dbReference type="Proteomes" id="UP000000272">
    <property type="component" value="Chromosome"/>
</dbReference>
<keyword evidence="12 19" id="KW-0547">Nucleotide-binding</keyword>
<evidence type="ECO:0000313" key="21">
    <source>
        <dbReference type="EMBL" id="ADL08177.1"/>
    </source>
</evidence>
<evidence type="ECO:0000256" key="6">
    <source>
        <dbReference type="ARBA" id="ARBA00005159"/>
    </source>
</evidence>
<dbReference type="PANTHER" id="PTHR34848:SF1">
    <property type="entry name" value="BIFUNCTIONAL ADENOSYLCOBALAMIN BIOSYNTHESIS PROTEIN COBU"/>
    <property type="match status" value="1"/>
</dbReference>
<evidence type="ECO:0000256" key="3">
    <source>
        <dbReference type="ARBA" id="ARBA00001522"/>
    </source>
</evidence>
<feature type="coiled-coil region" evidence="20">
    <location>
        <begin position="106"/>
        <end position="133"/>
    </location>
</feature>
<reference evidence="21 22" key="1">
    <citation type="journal article" date="2010" name="Stand. Genomic Sci.">
        <title>Complete genome sequence of Thermosediminibacter oceani type strain (JW/IW-1228P).</title>
        <authorList>
            <person name="Pitluck S."/>
            <person name="Yasawong M."/>
            <person name="Munk C."/>
            <person name="Nolan M."/>
            <person name="Lapidus A."/>
            <person name="Lucas S."/>
            <person name="Glavina Del Rio T."/>
            <person name="Tice H."/>
            <person name="Cheng J.F."/>
            <person name="Bruce D."/>
            <person name="Detter C."/>
            <person name="Tapia R."/>
            <person name="Han C."/>
            <person name="Goodwin L."/>
            <person name="Liolios K."/>
            <person name="Ivanova N."/>
            <person name="Mavromatis K."/>
            <person name="Mikhailova N."/>
            <person name="Pati A."/>
            <person name="Chen A."/>
            <person name="Palaniappan K."/>
            <person name="Land M."/>
            <person name="Hauser L."/>
            <person name="Chang Y.J."/>
            <person name="Jeffries C.D."/>
            <person name="Rohde M."/>
            <person name="Spring S."/>
            <person name="Sikorski J."/>
            <person name="Goker M."/>
            <person name="Woyke T."/>
            <person name="Bristow J."/>
            <person name="Eisen J.A."/>
            <person name="Markowitz V."/>
            <person name="Hugenholtz P."/>
            <person name="Kyrpides N.C."/>
            <person name="Klenk H.P."/>
        </authorList>
    </citation>
    <scope>NUCLEOTIDE SEQUENCE [LARGE SCALE GENOMIC DNA]</scope>
    <source>
        <strain evidence="22">ATCC BAA-1034 / DSM 16646 / JW/IW-1228P</strain>
    </source>
</reference>
<feature type="binding site" evidence="19">
    <location>
        <position position="88"/>
    </location>
    <ligand>
        <name>GTP</name>
        <dbReference type="ChEBI" id="CHEBI:37565"/>
    </ligand>
</feature>
<protein>
    <recommendedName>
        <fullName evidence="16">Adenosylcobinamide kinase</fullName>
        <ecNumber evidence="8">2.7.1.156</ecNumber>
        <ecNumber evidence="9">2.7.7.62</ecNumber>
    </recommendedName>
    <alternativeName>
        <fullName evidence="17">Adenosylcobinamide-phosphate guanylyltransferase</fullName>
    </alternativeName>
</protein>
<proteinExistence type="inferred from homology"/>
<keyword evidence="11 21" id="KW-0808">Transferase</keyword>
<dbReference type="GO" id="GO:0043752">
    <property type="term" value="F:adenosylcobinamide kinase activity"/>
    <property type="evidence" value="ECO:0007669"/>
    <property type="project" value="UniProtKB-EC"/>
</dbReference>
<evidence type="ECO:0000256" key="1">
    <source>
        <dbReference type="ARBA" id="ARBA00000312"/>
    </source>
</evidence>
<dbReference type="UniPathway" id="UPA00148">
    <property type="reaction ID" value="UER00236"/>
</dbReference>
<keyword evidence="20" id="KW-0175">Coiled coil</keyword>
<dbReference type="PIRSF" id="PIRSF006135">
    <property type="entry name" value="CobU"/>
    <property type="match status" value="1"/>
</dbReference>
<evidence type="ECO:0000256" key="16">
    <source>
        <dbReference type="ARBA" id="ARBA00029570"/>
    </source>
</evidence>
<dbReference type="SUPFAM" id="SSF52540">
    <property type="entry name" value="P-loop containing nucleoside triphosphate hydrolases"/>
    <property type="match status" value="1"/>
</dbReference>
<dbReference type="RefSeq" id="WP_013276208.1">
    <property type="nucleotide sequence ID" value="NC_014377.1"/>
</dbReference>
<dbReference type="NCBIfam" id="NF004469">
    <property type="entry name" value="PRK05800.1"/>
    <property type="match status" value="1"/>
</dbReference>
<evidence type="ECO:0000256" key="20">
    <source>
        <dbReference type="SAM" id="Coils"/>
    </source>
</evidence>
<comment type="catalytic activity">
    <reaction evidence="1">
        <text>adenosylcob(III)inamide + ATP = adenosylcob(III)inamide phosphate + ADP + H(+)</text>
        <dbReference type="Rhea" id="RHEA:15769"/>
        <dbReference type="ChEBI" id="CHEBI:2480"/>
        <dbReference type="ChEBI" id="CHEBI:15378"/>
        <dbReference type="ChEBI" id="CHEBI:30616"/>
        <dbReference type="ChEBI" id="CHEBI:58502"/>
        <dbReference type="ChEBI" id="CHEBI:456216"/>
        <dbReference type="EC" id="2.7.1.156"/>
    </reaction>
</comment>
<keyword evidence="14" id="KW-0067">ATP-binding</keyword>
<comment type="catalytic activity">
    <reaction evidence="2">
        <text>adenosylcob(III)inamide phosphate + GTP + H(+) = adenosylcob(III)inamide-GDP + diphosphate</text>
        <dbReference type="Rhea" id="RHEA:22712"/>
        <dbReference type="ChEBI" id="CHEBI:15378"/>
        <dbReference type="ChEBI" id="CHEBI:33019"/>
        <dbReference type="ChEBI" id="CHEBI:37565"/>
        <dbReference type="ChEBI" id="CHEBI:58502"/>
        <dbReference type="ChEBI" id="CHEBI:60487"/>
        <dbReference type="EC" id="2.7.7.62"/>
    </reaction>
</comment>
<evidence type="ECO:0000256" key="2">
    <source>
        <dbReference type="ARBA" id="ARBA00000711"/>
    </source>
</evidence>
<dbReference type="GO" id="GO:0005524">
    <property type="term" value="F:ATP binding"/>
    <property type="evidence" value="ECO:0007669"/>
    <property type="project" value="UniProtKB-KW"/>
</dbReference>
<evidence type="ECO:0000256" key="18">
    <source>
        <dbReference type="PIRSR" id="PIRSR006135-1"/>
    </source>
</evidence>
<gene>
    <name evidence="21" type="ordered locus">Toce_1424</name>
</gene>
<organism evidence="21 22">
    <name type="scientific">Thermosediminibacter oceani (strain ATCC BAA-1034 / DSM 16646 / JW/IW-1228P)</name>
    <dbReference type="NCBI Taxonomy" id="555079"/>
    <lineage>
        <taxon>Bacteria</taxon>
        <taxon>Bacillati</taxon>
        <taxon>Bacillota</taxon>
        <taxon>Clostridia</taxon>
        <taxon>Thermosediminibacterales</taxon>
        <taxon>Thermosediminibacteraceae</taxon>
        <taxon>Thermosediminibacter</taxon>
    </lineage>
</organism>
<comment type="catalytic activity">
    <reaction evidence="3">
        <text>adenosylcob(III)inamide + GTP = adenosylcob(III)inamide phosphate + GDP + H(+)</text>
        <dbReference type="Rhea" id="RHEA:15765"/>
        <dbReference type="ChEBI" id="CHEBI:2480"/>
        <dbReference type="ChEBI" id="CHEBI:15378"/>
        <dbReference type="ChEBI" id="CHEBI:37565"/>
        <dbReference type="ChEBI" id="CHEBI:58189"/>
        <dbReference type="ChEBI" id="CHEBI:58502"/>
        <dbReference type="EC" id="2.7.1.156"/>
    </reaction>
</comment>
<comment type="pathway">
    <text evidence="5">Cofactor biosynthesis; adenosylcobalamin biosynthesis; adenosylcobalamin from cob(II)yrinate a,c-diamide: step 6/7.</text>
</comment>
<evidence type="ECO:0000256" key="11">
    <source>
        <dbReference type="ARBA" id="ARBA00022679"/>
    </source>
</evidence>
<keyword evidence="15 19" id="KW-0342">GTP-binding</keyword>
<dbReference type="Gene3D" id="3.40.50.300">
    <property type="entry name" value="P-loop containing nucleotide triphosphate hydrolases"/>
    <property type="match status" value="1"/>
</dbReference>
<evidence type="ECO:0000256" key="5">
    <source>
        <dbReference type="ARBA" id="ARBA00004692"/>
    </source>
</evidence>
<dbReference type="CDD" id="cd00544">
    <property type="entry name" value="CobU"/>
    <property type="match status" value="1"/>
</dbReference>
<evidence type="ECO:0000256" key="17">
    <source>
        <dbReference type="ARBA" id="ARBA00030571"/>
    </source>
</evidence>
<keyword evidence="10" id="KW-0169">Cobalamin biosynthesis</keyword>
<sequence>MSIVFITGGARSGKSRFAEKLAREAGIRVVYIATAQALDEEMAHRISIHRQRRPETWKTIEEPLHLSKVLSEICGDADFSKYDAVLVDCMALFTSNWICSAEIEGIEQQESLRKALLQEIENAISAARVLEKKVIIVSNEVGMGLVPEYPLGRIYRDLLGEINQMLAAAADEVYFLVSGIPMKLK</sequence>
<evidence type="ECO:0000256" key="12">
    <source>
        <dbReference type="ARBA" id="ARBA00022741"/>
    </source>
</evidence>
<feature type="binding site" evidence="19">
    <location>
        <position position="61"/>
    </location>
    <ligand>
        <name>GTP</name>
        <dbReference type="ChEBI" id="CHEBI:37565"/>
    </ligand>
</feature>
<evidence type="ECO:0000256" key="9">
    <source>
        <dbReference type="ARBA" id="ARBA00012523"/>
    </source>
</evidence>
<dbReference type="AlphaFoldDB" id="D9RXV3"/>
<evidence type="ECO:0000256" key="10">
    <source>
        <dbReference type="ARBA" id="ARBA00022573"/>
    </source>
</evidence>
<keyword evidence="21" id="KW-0548">Nucleotidyltransferase</keyword>
<comment type="pathway">
    <text evidence="6">Cofactor biosynthesis; adenosylcobalamin biosynthesis; adenosylcobalamin from cob(II)yrinate a,c-diamide: step 5/7.</text>
</comment>
<dbReference type="PANTHER" id="PTHR34848">
    <property type="match status" value="1"/>
</dbReference>